<evidence type="ECO:0000313" key="3">
    <source>
        <dbReference type="Proteomes" id="UP000044841"/>
    </source>
</evidence>
<dbReference type="EMBL" id="CYGV01001600">
    <property type="protein sequence ID" value="CUA75736.1"/>
    <property type="molecule type" value="Genomic_DNA"/>
</dbReference>
<dbReference type="AlphaFoldDB" id="A0A0K6GB81"/>
<keyword evidence="3" id="KW-1185">Reference proteome</keyword>
<feature type="compositionally biased region" description="Acidic residues" evidence="1">
    <location>
        <begin position="178"/>
        <end position="226"/>
    </location>
</feature>
<feature type="compositionally biased region" description="Acidic residues" evidence="1">
    <location>
        <begin position="243"/>
        <end position="281"/>
    </location>
</feature>
<name>A0A0K6GB81_9AGAM</name>
<accession>A0A0K6GB81</accession>
<dbReference type="Proteomes" id="UP000044841">
    <property type="component" value="Unassembled WGS sequence"/>
</dbReference>
<proteinExistence type="predicted"/>
<gene>
    <name evidence="2" type="ORF">RSOLAG22IIIB_06043</name>
</gene>
<feature type="region of interest" description="Disordered" evidence="1">
    <location>
        <begin position="171"/>
        <end position="288"/>
    </location>
</feature>
<reference evidence="2 3" key="1">
    <citation type="submission" date="2015-07" db="EMBL/GenBank/DDBJ databases">
        <authorList>
            <person name="Noorani M."/>
        </authorList>
    </citation>
    <scope>NUCLEOTIDE SEQUENCE [LARGE SCALE GENOMIC DNA]</scope>
    <source>
        <strain evidence="2">BBA 69670</strain>
    </source>
</reference>
<sequence length="511" mass="57980">MPANSSSDSEVGSSDPMLSKDEGRLAIPSRDPEYYYEDGSITFRVEDTLFKVHVTLLKLRPGDFESRLDVPSECLDITRGTCDEAPIVIPNIKASQFRNLMKVVYCPPSSKFFLSLPAITPTDIEERDAWRKFIFYLDVASLAHRFGMHDVEKWAKPRLRSLTHTAAGKISKGLDTTTGDEELELGCTDDVEDEASIIVEDDTEDSAYEDEDDDSEESEDDTDEDDKSAKAEEDAGESGDGQEHEDDGSDESDSDEDGDYCSDQVNTDDESDDDDTDDVDNAQDNSDQLVRAEDSPIFRFIDGICYAQEISDTSLLHDIRNILQCHCSDLPVDLLLSFFRAPNLCEKDPSMFGFLFLMLLEDGHMTWNRKIFTHLDRMAFFSAQCYLTPLPDSFKTPSATPLFKKIESAKKFAKRFSSKLTRTSCVQKCYREAFIFWKTQFDNGYYDEVTSSEPLIAIRCLATIPSRRLGFSEKIRSIECDHRCYLKLLGRVDRDIQGLYTRLAEYYKPIA</sequence>
<dbReference type="PANTHER" id="PTHR48209">
    <property type="entry name" value="AGL056WP"/>
    <property type="match status" value="1"/>
</dbReference>
<feature type="region of interest" description="Disordered" evidence="1">
    <location>
        <begin position="1"/>
        <end position="23"/>
    </location>
</feature>
<dbReference type="PANTHER" id="PTHR48209:SF2">
    <property type="entry name" value="FI24008P1"/>
    <property type="match status" value="1"/>
</dbReference>
<evidence type="ECO:0008006" key="4">
    <source>
        <dbReference type="Google" id="ProtNLM"/>
    </source>
</evidence>
<evidence type="ECO:0000256" key="1">
    <source>
        <dbReference type="SAM" id="MobiDB-lite"/>
    </source>
</evidence>
<feature type="compositionally biased region" description="Low complexity" evidence="1">
    <location>
        <begin position="1"/>
        <end position="14"/>
    </location>
</feature>
<protein>
    <recommendedName>
        <fullName evidence="4">BTB domain-containing protein</fullName>
    </recommendedName>
</protein>
<organism evidence="2 3">
    <name type="scientific">Rhizoctonia solani</name>
    <dbReference type="NCBI Taxonomy" id="456999"/>
    <lineage>
        <taxon>Eukaryota</taxon>
        <taxon>Fungi</taxon>
        <taxon>Dikarya</taxon>
        <taxon>Basidiomycota</taxon>
        <taxon>Agaricomycotina</taxon>
        <taxon>Agaricomycetes</taxon>
        <taxon>Cantharellales</taxon>
        <taxon>Ceratobasidiaceae</taxon>
        <taxon>Rhizoctonia</taxon>
    </lineage>
</organism>
<evidence type="ECO:0000313" key="2">
    <source>
        <dbReference type="EMBL" id="CUA75736.1"/>
    </source>
</evidence>